<dbReference type="Pfam" id="PF05258">
    <property type="entry name" value="DciA"/>
    <property type="match status" value="1"/>
</dbReference>
<dbReference type="EMBL" id="JAATJH010000004">
    <property type="protein sequence ID" value="NJC27377.1"/>
    <property type="molecule type" value="Genomic_DNA"/>
</dbReference>
<dbReference type="InterPro" id="IPR007922">
    <property type="entry name" value="DciA-like"/>
</dbReference>
<comment type="caution">
    <text evidence="1">The sequence shown here is derived from an EMBL/GenBank/DDBJ whole genome shotgun (WGS) entry which is preliminary data.</text>
</comment>
<accession>A0ABX0XF62</accession>
<gene>
    <name evidence="1" type="ORF">GGR27_002890</name>
</gene>
<sequence>MKSKRNQRSEETLTVKDAFLRMLRANKENEAGYFKARIRLVWEPFFGKHVAENTNNIMVRNRRLYVYVKNAPLRAQMMTVRQGIRDRLNKEFGEDYLEEVIIK</sequence>
<evidence type="ECO:0000313" key="2">
    <source>
        <dbReference type="Proteomes" id="UP000770785"/>
    </source>
</evidence>
<proteinExistence type="predicted"/>
<reference evidence="1 2" key="1">
    <citation type="submission" date="2020-03" db="EMBL/GenBank/DDBJ databases">
        <title>Genomic Encyclopedia of Type Strains, Phase IV (KMG-IV): sequencing the most valuable type-strain genomes for metagenomic binning, comparative biology and taxonomic classification.</title>
        <authorList>
            <person name="Goeker M."/>
        </authorList>
    </citation>
    <scope>NUCLEOTIDE SEQUENCE [LARGE SCALE GENOMIC DNA]</scope>
    <source>
        <strain evidence="1 2">DSM 105096</strain>
    </source>
</reference>
<protein>
    <recommendedName>
        <fullName evidence="3">DUF721 domain-containing protein</fullName>
    </recommendedName>
</protein>
<organism evidence="1 2">
    <name type="scientific">Neolewinella antarctica</name>
    <dbReference type="NCBI Taxonomy" id="442734"/>
    <lineage>
        <taxon>Bacteria</taxon>
        <taxon>Pseudomonadati</taxon>
        <taxon>Bacteroidota</taxon>
        <taxon>Saprospiria</taxon>
        <taxon>Saprospirales</taxon>
        <taxon>Lewinellaceae</taxon>
        <taxon>Neolewinella</taxon>
    </lineage>
</organism>
<evidence type="ECO:0000313" key="1">
    <source>
        <dbReference type="EMBL" id="NJC27377.1"/>
    </source>
</evidence>
<evidence type="ECO:0008006" key="3">
    <source>
        <dbReference type="Google" id="ProtNLM"/>
    </source>
</evidence>
<dbReference type="RefSeq" id="WP_168038404.1">
    <property type="nucleotide sequence ID" value="NZ_JAATJH010000004.1"/>
</dbReference>
<name>A0ABX0XF62_9BACT</name>
<keyword evidence="2" id="KW-1185">Reference proteome</keyword>
<dbReference type="Proteomes" id="UP000770785">
    <property type="component" value="Unassembled WGS sequence"/>
</dbReference>